<dbReference type="CDD" id="cd11715">
    <property type="entry name" value="THUMP_AdoMetMT"/>
    <property type="match status" value="1"/>
</dbReference>
<dbReference type="SUPFAM" id="SSF53335">
    <property type="entry name" value="S-adenosyl-L-methionine-dependent methyltransferases"/>
    <property type="match status" value="1"/>
</dbReference>
<dbReference type="AlphaFoldDB" id="A0A1X4NNV9"/>
<gene>
    <name evidence="5" type="ORF">MGEO_05970</name>
</gene>
<reference evidence="5 6" key="1">
    <citation type="submission" date="2014-03" db="EMBL/GenBank/DDBJ databases">
        <title>The draft genome sequence of Marivita geojedonensis KCTC 23882.</title>
        <authorList>
            <person name="Lai Q."/>
            <person name="Shao Z."/>
        </authorList>
    </citation>
    <scope>NUCLEOTIDE SEQUENCE [LARGE SCALE GENOMIC DNA]</scope>
    <source>
        <strain evidence="5 6">DPG-138</strain>
    </source>
</reference>
<dbReference type="Proteomes" id="UP000193926">
    <property type="component" value="Unassembled WGS sequence"/>
</dbReference>
<keyword evidence="1 5" id="KW-0489">Methyltransferase</keyword>
<dbReference type="InterPro" id="IPR000241">
    <property type="entry name" value="RlmKL-like_Mtase"/>
</dbReference>
<dbReference type="InterPro" id="IPR053943">
    <property type="entry name" value="RlmKL-like_Mtase_CS"/>
</dbReference>
<dbReference type="GO" id="GO:0003676">
    <property type="term" value="F:nucleic acid binding"/>
    <property type="evidence" value="ECO:0007669"/>
    <property type="project" value="InterPro"/>
</dbReference>
<dbReference type="GO" id="GO:0070043">
    <property type="term" value="F:rRNA (guanine-N7-)-methyltransferase activity"/>
    <property type="evidence" value="ECO:0007669"/>
    <property type="project" value="TreeGrafter"/>
</dbReference>
<dbReference type="InterPro" id="IPR002052">
    <property type="entry name" value="DNA_methylase_N6_adenine_CS"/>
</dbReference>
<protein>
    <submittedName>
        <fullName evidence="5">RNA methyltransferase</fullName>
    </submittedName>
</protein>
<organism evidence="5 6">
    <name type="scientific">Marivita geojedonensis</name>
    <dbReference type="NCBI Taxonomy" id="1123756"/>
    <lineage>
        <taxon>Bacteria</taxon>
        <taxon>Pseudomonadati</taxon>
        <taxon>Pseudomonadota</taxon>
        <taxon>Alphaproteobacteria</taxon>
        <taxon>Rhodobacterales</taxon>
        <taxon>Roseobacteraceae</taxon>
        <taxon>Marivita</taxon>
    </lineage>
</organism>
<dbReference type="RefSeq" id="WP_085635806.1">
    <property type="nucleotide sequence ID" value="NZ_JFKC01000003.1"/>
</dbReference>
<feature type="domain" description="RlmL ferredoxin-like" evidence="4">
    <location>
        <begin position="9"/>
        <end position="63"/>
    </location>
</feature>
<dbReference type="Gene3D" id="3.30.2130.30">
    <property type="match status" value="1"/>
</dbReference>
<dbReference type="PANTHER" id="PTHR47313:SF1">
    <property type="entry name" value="RIBOSOMAL RNA LARGE SUBUNIT METHYLTRANSFERASE K_L"/>
    <property type="match status" value="1"/>
</dbReference>
<dbReference type="InterPro" id="IPR029063">
    <property type="entry name" value="SAM-dependent_MTases_sf"/>
</dbReference>
<dbReference type="GO" id="GO:0008990">
    <property type="term" value="F:rRNA (guanine-N2-)-methyltransferase activity"/>
    <property type="evidence" value="ECO:0007669"/>
    <property type="project" value="TreeGrafter"/>
</dbReference>
<evidence type="ECO:0000259" key="4">
    <source>
        <dbReference type="Pfam" id="PF22020"/>
    </source>
</evidence>
<keyword evidence="2 5" id="KW-0808">Transferase</keyword>
<dbReference type="PROSITE" id="PS00092">
    <property type="entry name" value="N6_MTASE"/>
    <property type="match status" value="1"/>
</dbReference>
<sequence length="372" mass="39884">MTDTAPLEIFLSGTPGLEHLLRDEAAALGFADATTVPGGVICTGDWPEVWRANLMLRGAGRVLARVARFRAMHLAQLDKRARKVDWPALLRADVPYRVEATCRKSRIYHAGAATERVETAIADALGVKPSDKAGLTVRVRIEDDLCEISLDTSGEGLHKRGHKQAIGKAPMRETLAALFLRACSYDGSEPVLDPMCGSGTFVIEAAEMALGLAPGRARRFGFEDLASFDADAWAALKSDLPEPNQTGLRFFGSDRDAGAVANATANAERAGVAEMTTFTHQAVADLTPPDGPPGLVIVNPPYGARIGNRKLLFALHGAFGTVMKERFKGWRVGIVTSDKGLARATGLHFRNVSAPIPHGGLKVQLFQTDPLK</sequence>
<dbReference type="Pfam" id="PF01170">
    <property type="entry name" value="UPF0020"/>
    <property type="match status" value="1"/>
</dbReference>
<dbReference type="InterPro" id="IPR054170">
    <property type="entry name" value="RlmL_1st"/>
</dbReference>
<comment type="caution">
    <text evidence="5">The sequence shown here is derived from an EMBL/GenBank/DDBJ whole genome shotgun (WGS) entry which is preliminary data.</text>
</comment>
<dbReference type="Gene3D" id="3.40.50.150">
    <property type="entry name" value="Vaccinia Virus protein VP39"/>
    <property type="match status" value="1"/>
</dbReference>
<dbReference type="PROSITE" id="PS01261">
    <property type="entry name" value="UPF0020"/>
    <property type="match status" value="1"/>
</dbReference>
<dbReference type="PANTHER" id="PTHR47313">
    <property type="entry name" value="RIBOSOMAL RNA LARGE SUBUNIT METHYLTRANSFERASE K/L"/>
    <property type="match status" value="1"/>
</dbReference>
<accession>A0A1X4NNV9</accession>
<evidence type="ECO:0000256" key="2">
    <source>
        <dbReference type="ARBA" id="ARBA00022679"/>
    </source>
</evidence>
<dbReference type="Pfam" id="PF22020">
    <property type="entry name" value="RlmL_1st"/>
    <property type="match status" value="1"/>
</dbReference>
<dbReference type="STRING" id="1123756.MGEO_05970"/>
<feature type="domain" description="Ribosomal RNA large subunit methyltransferase K/L-like methyltransferase" evidence="3">
    <location>
        <begin position="160"/>
        <end position="346"/>
    </location>
</feature>
<evidence type="ECO:0000256" key="1">
    <source>
        <dbReference type="ARBA" id="ARBA00022603"/>
    </source>
</evidence>
<proteinExistence type="predicted"/>
<dbReference type="OrthoDB" id="9809404at2"/>
<evidence type="ECO:0000313" key="6">
    <source>
        <dbReference type="Proteomes" id="UP000193926"/>
    </source>
</evidence>
<dbReference type="EMBL" id="JFKC01000003">
    <property type="protein sequence ID" value="OSQ52075.1"/>
    <property type="molecule type" value="Genomic_DNA"/>
</dbReference>
<keyword evidence="6" id="KW-1185">Reference proteome</keyword>
<evidence type="ECO:0000313" key="5">
    <source>
        <dbReference type="EMBL" id="OSQ52075.1"/>
    </source>
</evidence>
<evidence type="ECO:0000259" key="3">
    <source>
        <dbReference type="Pfam" id="PF01170"/>
    </source>
</evidence>
<name>A0A1X4NNV9_9RHOB</name>
<dbReference type="PRINTS" id="PR00507">
    <property type="entry name" value="N12N6MTFRASE"/>
</dbReference>